<dbReference type="AlphaFoldDB" id="A0A9P6G618"/>
<name>A0A9P6G618_9PLEO</name>
<protein>
    <submittedName>
        <fullName evidence="2">Uncharacterized protein</fullName>
    </submittedName>
</protein>
<comment type="caution">
    <text evidence="2">The sequence shown here is derived from an EMBL/GenBank/DDBJ whole genome shotgun (WGS) entry which is preliminary data.</text>
</comment>
<evidence type="ECO:0000313" key="4">
    <source>
        <dbReference type="Proteomes" id="UP000756921"/>
    </source>
</evidence>
<feature type="compositionally biased region" description="Basic and acidic residues" evidence="1">
    <location>
        <begin position="52"/>
        <end position="67"/>
    </location>
</feature>
<reference evidence="2" key="1">
    <citation type="journal article" date="2020" name="Mol. Plant Microbe Interact.">
        <title>Genome Sequence of the Biocontrol Agent Coniothyrium minitans strain Conio (IMI 134523).</title>
        <authorList>
            <person name="Patel D."/>
            <person name="Shittu T.A."/>
            <person name="Baroncelli R."/>
            <person name="Muthumeenakshi S."/>
            <person name="Osborne T.H."/>
            <person name="Janganan T.K."/>
            <person name="Sreenivasaprasad S."/>
        </authorList>
    </citation>
    <scope>NUCLEOTIDE SEQUENCE</scope>
    <source>
        <strain evidence="2">Conio</strain>
    </source>
</reference>
<dbReference type="Proteomes" id="UP000756921">
    <property type="component" value="Unassembled WGS sequence"/>
</dbReference>
<sequence>MSALSIGSGAQYLKAILPHELSIEESGNEDSEDDEDRFAVVQDELIDSGEEYAPHDSSEEDSWRTDSDTYYDLTETPDDEHDLSDLSAAVWESIGDESSPEGNLKDAEEEEEEELVSPLTI</sequence>
<accession>A0A9P6G618</accession>
<dbReference type="EMBL" id="WJXW01000019">
    <property type="protein sequence ID" value="KAF9728510.1"/>
    <property type="molecule type" value="Genomic_DNA"/>
</dbReference>
<feature type="region of interest" description="Disordered" evidence="1">
    <location>
        <begin position="44"/>
        <end position="121"/>
    </location>
</feature>
<evidence type="ECO:0000256" key="1">
    <source>
        <dbReference type="SAM" id="MobiDB-lite"/>
    </source>
</evidence>
<keyword evidence="4" id="KW-1185">Reference proteome</keyword>
<evidence type="ECO:0000313" key="2">
    <source>
        <dbReference type="EMBL" id="KAF9728510.1"/>
    </source>
</evidence>
<organism evidence="2 4">
    <name type="scientific">Paraphaeosphaeria minitans</name>
    <dbReference type="NCBI Taxonomy" id="565426"/>
    <lineage>
        <taxon>Eukaryota</taxon>
        <taxon>Fungi</taxon>
        <taxon>Dikarya</taxon>
        <taxon>Ascomycota</taxon>
        <taxon>Pezizomycotina</taxon>
        <taxon>Dothideomycetes</taxon>
        <taxon>Pleosporomycetidae</taxon>
        <taxon>Pleosporales</taxon>
        <taxon>Massarineae</taxon>
        <taxon>Didymosphaeriaceae</taxon>
        <taxon>Paraphaeosphaeria</taxon>
    </lineage>
</organism>
<dbReference type="EMBL" id="WJXW01000015">
    <property type="protein sequence ID" value="KAF9730114.1"/>
    <property type="molecule type" value="Genomic_DNA"/>
</dbReference>
<evidence type="ECO:0000313" key="3">
    <source>
        <dbReference type="EMBL" id="KAF9730114.1"/>
    </source>
</evidence>
<proteinExistence type="predicted"/>
<gene>
    <name evidence="3" type="ORF">PMIN01_12047</name>
    <name evidence="2" type="ORF">PMIN01_13338</name>
</gene>